<organism evidence="2 3">
    <name type="scientific">Zalerion maritima</name>
    <dbReference type="NCBI Taxonomy" id="339359"/>
    <lineage>
        <taxon>Eukaryota</taxon>
        <taxon>Fungi</taxon>
        <taxon>Dikarya</taxon>
        <taxon>Ascomycota</taxon>
        <taxon>Pezizomycotina</taxon>
        <taxon>Sordariomycetes</taxon>
        <taxon>Lulworthiomycetidae</taxon>
        <taxon>Lulworthiales</taxon>
        <taxon>Lulworthiaceae</taxon>
        <taxon>Zalerion</taxon>
    </lineage>
</organism>
<keyword evidence="3" id="KW-1185">Reference proteome</keyword>
<dbReference type="AlphaFoldDB" id="A0AAD5WWM4"/>
<accession>A0AAD5WWM4</accession>
<dbReference type="EMBL" id="JAKWBI020000031">
    <property type="protein sequence ID" value="KAJ2905456.1"/>
    <property type="molecule type" value="Genomic_DNA"/>
</dbReference>
<evidence type="ECO:0000313" key="2">
    <source>
        <dbReference type="EMBL" id="KAJ2905456.1"/>
    </source>
</evidence>
<name>A0AAD5WWM4_9PEZI</name>
<comment type="caution">
    <text evidence="2">The sequence shown here is derived from an EMBL/GenBank/DDBJ whole genome shotgun (WGS) entry which is preliminary data.</text>
</comment>
<gene>
    <name evidence="2" type="ORF">MKZ38_005332</name>
</gene>
<protein>
    <submittedName>
        <fullName evidence="2">Uncharacterized protein</fullName>
    </submittedName>
</protein>
<feature type="region of interest" description="Disordered" evidence="1">
    <location>
        <begin position="96"/>
        <end position="121"/>
    </location>
</feature>
<evidence type="ECO:0000256" key="1">
    <source>
        <dbReference type="SAM" id="MobiDB-lite"/>
    </source>
</evidence>
<sequence length="149" mass="15044">MMIAKALSMTVGPYVVVATAFGNLAKHSEPDQAYGWHNPGYASSPTAADAGIVTTVTLFVTTTCLTTLTVTPPECMTATEPATVPDTIITTPATSEMASVPPPIRTSEIAPSPSTSPPPVETAAAPSLVNYDISAAGAVVGAVALAVLM</sequence>
<reference evidence="2" key="1">
    <citation type="submission" date="2022-07" db="EMBL/GenBank/DDBJ databases">
        <title>Draft genome sequence of Zalerion maritima ATCC 34329, a (micro)plastics degrading marine fungus.</title>
        <authorList>
            <person name="Paco A."/>
            <person name="Goncalves M.F.M."/>
            <person name="Rocha-Santos T.A.P."/>
            <person name="Alves A."/>
        </authorList>
    </citation>
    <scope>NUCLEOTIDE SEQUENCE</scope>
    <source>
        <strain evidence="2">ATCC 34329</strain>
    </source>
</reference>
<evidence type="ECO:0000313" key="3">
    <source>
        <dbReference type="Proteomes" id="UP001201980"/>
    </source>
</evidence>
<dbReference type="Proteomes" id="UP001201980">
    <property type="component" value="Unassembled WGS sequence"/>
</dbReference>
<proteinExistence type="predicted"/>